<keyword evidence="2" id="KW-1185">Reference proteome</keyword>
<dbReference type="EMBL" id="DS547140">
    <property type="protein sequence ID" value="EDR01295.1"/>
    <property type="molecule type" value="Genomic_DNA"/>
</dbReference>
<accession>B0DVR0</accession>
<reference evidence="1 2" key="1">
    <citation type="journal article" date="2008" name="Nature">
        <title>The genome of Laccaria bicolor provides insights into mycorrhizal symbiosis.</title>
        <authorList>
            <person name="Martin F."/>
            <person name="Aerts A."/>
            <person name="Ahren D."/>
            <person name="Brun A."/>
            <person name="Danchin E.G.J."/>
            <person name="Duchaussoy F."/>
            <person name="Gibon J."/>
            <person name="Kohler A."/>
            <person name="Lindquist E."/>
            <person name="Pereda V."/>
            <person name="Salamov A."/>
            <person name="Shapiro H.J."/>
            <person name="Wuyts J."/>
            <person name="Blaudez D."/>
            <person name="Buee M."/>
            <person name="Brokstein P."/>
            <person name="Canbaeck B."/>
            <person name="Cohen D."/>
            <person name="Courty P.E."/>
            <person name="Coutinho P.M."/>
            <person name="Delaruelle C."/>
            <person name="Detter J.C."/>
            <person name="Deveau A."/>
            <person name="DiFazio S."/>
            <person name="Duplessis S."/>
            <person name="Fraissinet-Tachet L."/>
            <person name="Lucic E."/>
            <person name="Frey-Klett P."/>
            <person name="Fourrey C."/>
            <person name="Feussner I."/>
            <person name="Gay G."/>
            <person name="Grimwood J."/>
            <person name="Hoegger P.J."/>
            <person name="Jain P."/>
            <person name="Kilaru S."/>
            <person name="Labbe J."/>
            <person name="Lin Y.C."/>
            <person name="Legue V."/>
            <person name="Le Tacon F."/>
            <person name="Marmeisse R."/>
            <person name="Melayah D."/>
            <person name="Montanini B."/>
            <person name="Muratet M."/>
            <person name="Nehls U."/>
            <person name="Niculita-Hirzel H."/>
            <person name="Oudot-Le Secq M.P."/>
            <person name="Peter M."/>
            <person name="Quesneville H."/>
            <person name="Rajashekar B."/>
            <person name="Reich M."/>
            <person name="Rouhier N."/>
            <person name="Schmutz J."/>
            <person name="Yin T."/>
            <person name="Chalot M."/>
            <person name="Henrissat B."/>
            <person name="Kuees U."/>
            <person name="Lucas S."/>
            <person name="Van de Peer Y."/>
            <person name="Podila G.K."/>
            <person name="Polle A."/>
            <person name="Pukkila P.J."/>
            <person name="Richardson P.M."/>
            <person name="Rouze P."/>
            <person name="Sanders I.R."/>
            <person name="Stajich J.E."/>
            <person name="Tunlid A."/>
            <person name="Tuskan G."/>
            <person name="Grigoriev I.V."/>
        </authorList>
    </citation>
    <scope>NUCLEOTIDE SEQUENCE [LARGE SCALE GENOMIC DNA]</scope>
    <source>
        <strain evidence="2">S238N-H82 / ATCC MYA-4686</strain>
    </source>
</reference>
<dbReference type="GeneID" id="6083682"/>
<organism evidence="2">
    <name type="scientific">Laccaria bicolor (strain S238N-H82 / ATCC MYA-4686)</name>
    <name type="common">Bicoloured deceiver</name>
    <name type="synonym">Laccaria laccata var. bicolor</name>
    <dbReference type="NCBI Taxonomy" id="486041"/>
    <lineage>
        <taxon>Eukaryota</taxon>
        <taxon>Fungi</taxon>
        <taxon>Dikarya</taxon>
        <taxon>Basidiomycota</taxon>
        <taxon>Agaricomycotina</taxon>
        <taxon>Agaricomycetes</taxon>
        <taxon>Agaricomycetidae</taxon>
        <taxon>Agaricales</taxon>
        <taxon>Agaricineae</taxon>
        <taxon>Hydnangiaceae</taxon>
        <taxon>Laccaria</taxon>
    </lineage>
</organism>
<gene>
    <name evidence="1" type="ORF">LACBIDRAFT_312212</name>
</gene>
<name>B0DVR0_LACBS</name>
<dbReference type="HOGENOM" id="CLU_2740437_0_0_1"/>
<dbReference type="AlphaFoldDB" id="B0DVR0"/>
<dbReference type="OrthoDB" id="10408548at2759"/>
<dbReference type="Proteomes" id="UP000001194">
    <property type="component" value="Unassembled WGS sequence"/>
</dbReference>
<evidence type="ECO:0000313" key="2">
    <source>
        <dbReference type="Proteomes" id="UP000001194"/>
    </source>
</evidence>
<dbReference type="KEGG" id="lbc:LACBIDRAFT_312212"/>
<dbReference type="RefSeq" id="XP_001888002.1">
    <property type="nucleotide sequence ID" value="XM_001887967.1"/>
</dbReference>
<protein>
    <submittedName>
        <fullName evidence="1">Predicted protein</fullName>
    </submittedName>
</protein>
<sequence length="84" mass="9853">MTTALRRERLPWLGPCQLHEHRRCMEKMTWHVNAPLWMCHIVHTATTHAVIAVHNSAGEHITARHRNARQPLPRHRLAHCHIGR</sequence>
<proteinExistence type="predicted"/>
<evidence type="ECO:0000313" key="1">
    <source>
        <dbReference type="EMBL" id="EDR01295.1"/>
    </source>
</evidence>
<dbReference type="InParanoid" id="B0DVR0"/>